<comment type="caution">
    <text evidence="2">The sequence shown here is derived from an EMBL/GenBank/DDBJ whole genome shotgun (WGS) entry which is preliminary data.</text>
</comment>
<proteinExistence type="predicted"/>
<evidence type="ECO:0000313" key="2">
    <source>
        <dbReference type="EMBL" id="CAI6347997.1"/>
    </source>
</evidence>
<dbReference type="Proteomes" id="UP001160148">
    <property type="component" value="Unassembled WGS sequence"/>
</dbReference>
<protein>
    <recommendedName>
        <fullName evidence="4">USP domain-containing protein</fullName>
    </recommendedName>
</protein>
<dbReference type="AlphaFoldDB" id="A0AAV0VUN1"/>
<sequence length="350" mass="40159">MVCSLLEEDNLRTENNAQEKWNRKNKKQRKNNSYLTPNPHLRYLTLIKSNSKRTLPVLKNGSRFEELKGCRTNAFEGRVIFNNTCAFDSLASLIMVSYCDSQKYSEMLDISENSDFINFICKILNSGITSASYSHRADLIINNLTVEIKETEYATILVVCASTIGHVIDSLMEKYSPAKEISNCPVCKNINKRKIMHFTFQINDDDNISKLQNFFDERLEKDFLIYGHNDCKGLKTVTTDISEMHIFIDILIWEGEEAISSQRSSKAATIFKIKLCGIPELITVKSTVYELRGAVAFQRPKSSLRNSVGHYTTYTKRGSKNWELYDDLKTLPVQVKEQTIVPVEFLFYSV</sequence>
<evidence type="ECO:0000256" key="1">
    <source>
        <dbReference type="SAM" id="MobiDB-lite"/>
    </source>
</evidence>
<organism evidence="2 3">
    <name type="scientific">Macrosiphum euphorbiae</name>
    <name type="common">potato aphid</name>
    <dbReference type="NCBI Taxonomy" id="13131"/>
    <lineage>
        <taxon>Eukaryota</taxon>
        <taxon>Metazoa</taxon>
        <taxon>Ecdysozoa</taxon>
        <taxon>Arthropoda</taxon>
        <taxon>Hexapoda</taxon>
        <taxon>Insecta</taxon>
        <taxon>Pterygota</taxon>
        <taxon>Neoptera</taxon>
        <taxon>Paraneoptera</taxon>
        <taxon>Hemiptera</taxon>
        <taxon>Sternorrhyncha</taxon>
        <taxon>Aphidomorpha</taxon>
        <taxon>Aphidoidea</taxon>
        <taxon>Aphididae</taxon>
        <taxon>Macrosiphini</taxon>
        <taxon>Macrosiphum</taxon>
    </lineage>
</organism>
<evidence type="ECO:0000313" key="3">
    <source>
        <dbReference type="Proteomes" id="UP001160148"/>
    </source>
</evidence>
<feature type="region of interest" description="Disordered" evidence="1">
    <location>
        <begin position="16"/>
        <end position="36"/>
    </location>
</feature>
<gene>
    <name evidence="2" type="ORF">MEUPH1_LOCUS4720</name>
</gene>
<accession>A0AAV0VUN1</accession>
<name>A0AAV0VUN1_9HEMI</name>
<reference evidence="2 3" key="1">
    <citation type="submission" date="2023-01" db="EMBL/GenBank/DDBJ databases">
        <authorList>
            <person name="Whitehead M."/>
        </authorList>
    </citation>
    <scope>NUCLEOTIDE SEQUENCE [LARGE SCALE GENOMIC DNA]</scope>
</reference>
<keyword evidence="3" id="KW-1185">Reference proteome</keyword>
<dbReference type="EMBL" id="CARXXK010000001">
    <property type="protein sequence ID" value="CAI6347997.1"/>
    <property type="molecule type" value="Genomic_DNA"/>
</dbReference>
<evidence type="ECO:0008006" key="4">
    <source>
        <dbReference type="Google" id="ProtNLM"/>
    </source>
</evidence>